<gene>
    <name evidence="1" type="ORF">SAMN05660772_01860</name>
</gene>
<dbReference type="Gene3D" id="1.10.260.40">
    <property type="entry name" value="lambda repressor-like DNA-binding domains"/>
    <property type="match status" value="1"/>
</dbReference>
<dbReference type="RefSeq" id="WP_084256202.1">
    <property type="nucleotide sequence ID" value="NZ_FWWV01000006.1"/>
</dbReference>
<evidence type="ECO:0000313" key="2">
    <source>
        <dbReference type="Proteomes" id="UP000192408"/>
    </source>
</evidence>
<dbReference type="InterPro" id="IPR010982">
    <property type="entry name" value="Lambda_DNA-bd_dom_sf"/>
</dbReference>
<sequence>MAFNPNTLRKLREMQSLSIQAVADAGQALPFHIYQVESGEMLPDEDIYRAYAQALNAPVSEVKAYTNKWCLQKVVDFFYWIGA</sequence>
<dbReference type="STRING" id="1122938.SAMN05660772_01860"/>
<dbReference type="CDD" id="cd00093">
    <property type="entry name" value="HTH_XRE"/>
    <property type="match status" value="1"/>
</dbReference>
<evidence type="ECO:0000313" key="1">
    <source>
        <dbReference type="EMBL" id="SMB81460.1"/>
    </source>
</evidence>
<reference evidence="2" key="1">
    <citation type="submission" date="2017-04" db="EMBL/GenBank/DDBJ databases">
        <authorList>
            <person name="Varghese N."/>
            <person name="Submissions S."/>
        </authorList>
    </citation>
    <scope>NUCLEOTIDE SEQUENCE [LARGE SCALE GENOMIC DNA]</scope>
    <source>
        <strain evidence="2">DSM 23072</strain>
    </source>
</reference>
<accession>A0A1W1UK53</accession>
<name>A0A1W1UK53_9PAST</name>
<organism evidence="1 2">
    <name type="scientific">Pasteurella testudinis DSM 23072</name>
    <dbReference type="NCBI Taxonomy" id="1122938"/>
    <lineage>
        <taxon>Bacteria</taxon>
        <taxon>Pseudomonadati</taxon>
        <taxon>Pseudomonadota</taxon>
        <taxon>Gammaproteobacteria</taxon>
        <taxon>Pasteurellales</taxon>
        <taxon>Pasteurellaceae</taxon>
        <taxon>Pasteurella</taxon>
    </lineage>
</organism>
<protein>
    <submittedName>
        <fullName evidence="1">Helix-turn-helix domain-containing protein</fullName>
    </submittedName>
</protein>
<dbReference type="InterPro" id="IPR001387">
    <property type="entry name" value="Cro/C1-type_HTH"/>
</dbReference>
<proteinExistence type="predicted"/>
<dbReference type="EMBL" id="FWWV01000006">
    <property type="protein sequence ID" value="SMB81460.1"/>
    <property type="molecule type" value="Genomic_DNA"/>
</dbReference>
<dbReference type="Proteomes" id="UP000192408">
    <property type="component" value="Unassembled WGS sequence"/>
</dbReference>
<dbReference type="SUPFAM" id="SSF47413">
    <property type="entry name" value="lambda repressor-like DNA-binding domains"/>
    <property type="match status" value="1"/>
</dbReference>
<dbReference type="GO" id="GO:0003677">
    <property type="term" value="F:DNA binding"/>
    <property type="evidence" value="ECO:0007669"/>
    <property type="project" value="InterPro"/>
</dbReference>
<keyword evidence="2" id="KW-1185">Reference proteome</keyword>
<dbReference type="AlphaFoldDB" id="A0A1W1UK53"/>